<evidence type="ECO:0000313" key="1">
    <source>
        <dbReference type="EMBL" id="GAB40613.1"/>
    </source>
</evidence>
<proteinExistence type="predicted"/>
<sequence length="44" mass="5235">RGPWGVSFCGVRQRPRVQHRGACLTREPAENRTSQTLRTYRYMR</sequence>
<accession>H5U4F5</accession>
<comment type="caution">
    <text evidence="1">The sequence shown here is derived from an EMBL/GenBank/DDBJ whole genome shotgun (WGS) entry which is preliminary data.</text>
</comment>
<dbReference type="EMBL" id="BAFC01000110">
    <property type="protein sequence ID" value="GAB40613.1"/>
    <property type="molecule type" value="Genomic_DNA"/>
</dbReference>
<dbReference type="Proteomes" id="UP000005845">
    <property type="component" value="Unassembled WGS sequence"/>
</dbReference>
<organism evidence="1 2">
    <name type="scientific">Gordonia sputi NBRC 100414</name>
    <dbReference type="NCBI Taxonomy" id="1089453"/>
    <lineage>
        <taxon>Bacteria</taxon>
        <taxon>Bacillati</taxon>
        <taxon>Actinomycetota</taxon>
        <taxon>Actinomycetes</taxon>
        <taxon>Mycobacteriales</taxon>
        <taxon>Gordoniaceae</taxon>
        <taxon>Gordonia</taxon>
    </lineage>
</organism>
<dbReference type="AlphaFoldDB" id="H5U4F5"/>
<evidence type="ECO:0000313" key="2">
    <source>
        <dbReference type="Proteomes" id="UP000005845"/>
    </source>
</evidence>
<reference evidence="1 2" key="1">
    <citation type="submission" date="2012-02" db="EMBL/GenBank/DDBJ databases">
        <title>Whole genome shotgun sequence of Gordonia sputi NBRC 100414.</title>
        <authorList>
            <person name="Yoshida I."/>
            <person name="Hosoyama A."/>
            <person name="Tsuchikane K."/>
            <person name="Katsumata H."/>
            <person name="Yamazaki S."/>
            <person name="Fujita N."/>
        </authorList>
    </citation>
    <scope>NUCLEOTIDE SEQUENCE [LARGE SCALE GENOMIC DNA]</scope>
    <source>
        <strain evidence="1 2">NBRC 100414</strain>
    </source>
</reference>
<feature type="non-terminal residue" evidence="1">
    <location>
        <position position="44"/>
    </location>
</feature>
<name>H5U4F5_9ACTN</name>
<keyword evidence="2" id="KW-1185">Reference proteome</keyword>
<gene>
    <name evidence="1" type="ORF">GOSPT_112_00010</name>
</gene>
<feature type="non-terminal residue" evidence="1">
    <location>
        <position position="1"/>
    </location>
</feature>
<protein>
    <submittedName>
        <fullName evidence="1">Uncharacterized protein</fullName>
    </submittedName>
</protein>